<accession>A0A0F5EQC1</accession>
<reference evidence="1 3" key="1">
    <citation type="submission" date="2018-06" db="EMBL/GenBank/DDBJ databases">
        <authorList>
            <consortium name="Pathogen Informatics"/>
            <person name="Doyle S."/>
        </authorList>
    </citation>
    <scope>NUCLEOTIDE SEQUENCE [LARGE SCALE GENOMIC DNA]</scope>
    <source>
        <strain evidence="1 3">NCTC10926</strain>
    </source>
</reference>
<evidence type="ECO:0000313" key="2">
    <source>
        <dbReference type="EMBL" id="SUU98633.1"/>
    </source>
</evidence>
<dbReference type="EMBL" id="UFSW01000001">
    <property type="protein sequence ID" value="SUU97756.1"/>
    <property type="molecule type" value="Genomic_DNA"/>
</dbReference>
<dbReference type="Proteomes" id="UP000254620">
    <property type="component" value="Unassembled WGS sequence"/>
</dbReference>
<dbReference type="RefSeq" id="WP_046099067.1">
    <property type="nucleotide sequence ID" value="NZ_LAEN01000131.1"/>
</dbReference>
<name>A0A0F5EQC1_AVIPA</name>
<gene>
    <name evidence="1" type="ORF">NCTC10926_01154</name>
    <name evidence="2" type="ORF">NCTC10926_02070</name>
</gene>
<evidence type="ECO:0000313" key="3">
    <source>
        <dbReference type="Proteomes" id="UP000254620"/>
    </source>
</evidence>
<dbReference type="EMBL" id="UFSW01000001">
    <property type="protein sequence ID" value="SUU98633.1"/>
    <property type="molecule type" value="Genomic_DNA"/>
</dbReference>
<proteinExistence type="predicted"/>
<protein>
    <submittedName>
        <fullName evidence="1">Uncharacterized protein</fullName>
    </submittedName>
</protein>
<dbReference type="AlphaFoldDB" id="A0A0F5EQC1"/>
<organism evidence="1 3">
    <name type="scientific">Avibacterium paragallinarum</name>
    <name type="common">Haemophilus gallinarum</name>
    <dbReference type="NCBI Taxonomy" id="728"/>
    <lineage>
        <taxon>Bacteria</taxon>
        <taxon>Pseudomonadati</taxon>
        <taxon>Pseudomonadota</taxon>
        <taxon>Gammaproteobacteria</taxon>
        <taxon>Pasteurellales</taxon>
        <taxon>Pasteurellaceae</taxon>
        <taxon>Avibacterium</taxon>
    </lineage>
</organism>
<evidence type="ECO:0000313" key="1">
    <source>
        <dbReference type="EMBL" id="SUU97756.1"/>
    </source>
</evidence>
<sequence>MNKQQADTLAIVLLQSQLNNLDITHAEYQSSIDRFIDVVNALSNELQDKIEELDLELLKSFNCSLAVLDTHSKP</sequence>